<evidence type="ECO:0000256" key="2">
    <source>
        <dbReference type="ARBA" id="ARBA00022630"/>
    </source>
</evidence>
<dbReference type="Pfam" id="PF00743">
    <property type="entry name" value="FMO-like"/>
    <property type="match status" value="2"/>
</dbReference>
<evidence type="ECO:0000313" key="8">
    <source>
        <dbReference type="EMBL" id="PNW74297.1"/>
    </source>
</evidence>
<comment type="similarity">
    <text evidence="1 5">Belongs to the FMO family.</text>
</comment>
<evidence type="ECO:0000256" key="5">
    <source>
        <dbReference type="RuleBase" id="RU361177"/>
    </source>
</evidence>
<dbReference type="InterPro" id="IPR036188">
    <property type="entry name" value="FAD/NAD-bd_sf"/>
</dbReference>
<sequence>MTLLSARTFGPAKQTGAELARHPAPQLVHGPCARHRPWALGARLSLARPAVASPHAAADAYIDEYKLAGLDLADEAQQQLRSWYLQELLRQEEQRQQQLLAAMTPPATAAATAAAAAAAEGVTGPRMKELPAAPVSSRTTNAKVTLLYDLEAIKPFTQQAPSAAPSLSDTASHADTPASASAAAAASSRGGGAGSARGGGQSRLAAAGLVPSSSPDLVAALDQLVRTLAEYGAVHAVHLFLRESTLAKAPALRKQVQQLCTWVEPEELLAGAADPPAAARGAASRRPPSTSPSSSSSSSSLRTSTTSTSSSGSTSSSSGGAAAAAAPATPHDCPLCRTCCATRLDLLSHFATTHQAPVLAATAAADPRARIMWTRGRPLSLTLPQPMEAAEAGAGQAGAGQAGAAAGQQLQVSPQDFVFAREALQRGRYLDPLLAAAPPTTLSIAADQLQPPTQAQHGPLQPQHGPLQPSPQHRLQQHRPQQRPQQEQQQQAVSPDEALGGPGLFLHVLPAGQPGSALPGALMRVAQRLAQQAEAEAETLLPAAAAAGQAPRRGRGALLRGRGAGRRLAMAEAAAAGAGPPRYLCVVSDGEELDQAVASLKRPGVGVIAVTRTTRVPSATATLRWWAVQGGEYRLRRKQLDNSSKAGKARQFYMIAPKLLKPSPPRLHARSARVCVTAQMRKYELKPVAAAKSVAIIGAGLSGLVAAKSALEAGMLPTLFDRRGSIGGMWSTERSGMYDSLHTNVSRYSCVFSDFPWPEGAPDFPTPGELGAYLSAYRSTFLPPDKCPAQVGVEVLRVEPAGSPGGDGGGTGAKTGWRVQWRPLSPDADGSPSPSTCGHDTHDKQEQPPIQSAEFDAVIIASGYAAVPAVPDIPGLEAFAGKVVHSLHYKNPHEFAGLRVAVIGAGHSALDIASDLALASAACAPPSAAAEAEAAPAAAVGPAGVVHVFPRPMWVTPRYLPDSSAAAAAAASGTAAAAVAPPPAFLPLDMQFYRRSRRAGPEEVAVPNAAQRQKGNGFWASMCGDQGALISPLHAIAADTTEPPVIGICDSYVPLAATGAMHLRCARLLRITGPSTLELSDGGPPLSDIDALVLATGIKPDLSYLPHDVLEKLSYTPDDNYLPVAAHRGVTHPDVPGLACVGMYRGTYFGAVELQARLAAATLSGRAPPEPEEVVRAGVAAELAIREQTPRPVLPHGDYVGHTGGMAAALGVLPDAAWRAAHDQVVPGDFGLVPPSWEQQEQQAGTQAAMVKDAAAAAEAAMVAAVKEAPAGGEQGGGEPAGHVVVAGRPAAAYAAAAAAVAESHASLARFAGGRMVARAVFYALAGNWRLRRTLVSRMESSPSGVVTGAASFLPKRPDADAAANGSGSSNGSSGGSSSGGGSSRVRLGSMPFQYLYREQGQFAIQGSGSSSGSSSGSGGISSGGAVMRVSKEYVYRYDSPSDRLDVFFADAHGVPGGFFHSLRFLAPAEGAPGPQHFQREEEPAADDAADDSGCWRAVGEHLCVRDMYYSSYRFWFQGVHLKKFQIQFVVQGPNKDYTSTATYTRQ</sequence>
<keyword evidence="2 5" id="KW-0285">Flavoprotein</keyword>
<dbReference type="PRINTS" id="PR00368">
    <property type="entry name" value="FADPNR"/>
</dbReference>
<dbReference type="InterPro" id="IPR050346">
    <property type="entry name" value="FMO-like"/>
</dbReference>
<dbReference type="KEGG" id="cre:CHLRE_13g603176v5"/>
<evidence type="ECO:0000313" key="9">
    <source>
        <dbReference type="Proteomes" id="UP000006906"/>
    </source>
</evidence>
<dbReference type="EC" id="1.-.-.-" evidence="5"/>
<dbReference type="RefSeq" id="XP_042917782.1">
    <property type="nucleotide sequence ID" value="XM_043069818.1"/>
</dbReference>
<dbReference type="ExpressionAtlas" id="A0A2K3D1A2">
    <property type="expression patterns" value="baseline"/>
</dbReference>
<feature type="domain" description="DUF6314" evidence="7">
    <location>
        <begin position="1325"/>
        <end position="1546"/>
    </location>
</feature>
<evidence type="ECO:0000259" key="7">
    <source>
        <dbReference type="Pfam" id="PF19834"/>
    </source>
</evidence>
<feature type="region of interest" description="Disordered" evidence="6">
    <location>
        <begin position="273"/>
        <end position="330"/>
    </location>
</feature>
<feature type="region of interest" description="Disordered" evidence="6">
    <location>
        <begin position="452"/>
        <end position="506"/>
    </location>
</feature>
<feature type="compositionally biased region" description="Low complexity" evidence="6">
    <location>
        <begin position="178"/>
        <end position="188"/>
    </location>
</feature>
<dbReference type="STRING" id="3055.A0A2K3D1A2"/>
<feature type="compositionally biased region" description="Low complexity" evidence="6">
    <location>
        <begin position="482"/>
        <end position="491"/>
    </location>
</feature>
<keyword evidence="9" id="KW-1185">Reference proteome</keyword>
<dbReference type="GO" id="GO:0004499">
    <property type="term" value="F:N,N-dimethylaniline monooxygenase activity"/>
    <property type="evidence" value="ECO:0007669"/>
    <property type="project" value="InterPro"/>
</dbReference>
<feature type="compositionally biased region" description="Gly residues" evidence="6">
    <location>
        <begin position="803"/>
        <end position="813"/>
    </location>
</feature>
<gene>
    <name evidence="8" type="ORF">CHLRE_13g603176v5</name>
</gene>
<dbReference type="GO" id="GO:0004497">
    <property type="term" value="F:monooxygenase activity"/>
    <property type="evidence" value="ECO:0000318"/>
    <property type="project" value="GO_Central"/>
</dbReference>
<feature type="region of interest" description="Disordered" evidence="6">
    <location>
        <begin position="1358"/>
        <end position="1384"/>
    </location>
</feature>
<dbReference type="InterPro" id="IPR045632">
    <property type="entry name" value="DUF6314"/>
</dbReference>
<dbReference type="Gramene" id="PNW74297">
    <property type="protein sequence ID" value="PNW74297"/>
    <property type="gene ID" value="CHLRE_13g603176v5"/>
</dbReference>
<evidence type="ECO:0000256" key="1">
    <source>
        <dbReference type="ARBA" id="ARBA00009183"/>
    </source>
</evidence>
<organism evidence="8 9">
    <name type="scientific">Chlamydomonas reinhardtii</name>
    <name type="common">Chlamydomonas smithii</name>
    <dbReference type="NCBI Taxonomy" id="3055"/>
    <lineage>
        <taxon>Eukaryota</taxon>
        <taxon>Viridiplantae</taxon>
        <taxon>Chlorophyta</taxon>
        <taxon>core chlorophytes</taxon>
        <taxon>Chlorophyceae</taxon>
        <taxon>CS clade</taxon>
        <taxon>Chlamydomonadales</taxon>
        <taxon>Chlamydomonadaceae</taxon>
        <taxon>Chlamydomonas</taxon>
    </lineage>
</organism>
<dbReference type="Gene3D" id="3.50.50.60">
    <property type="entry name" value="FAD/NAD(P)-binding domain"/>
    <property type="match status" value="1"/>
</dbReference>
<feature type="region of interest" description="Disordered" evidence="6">
    <location>
        <begin position="161"/>
        <end position="201"/>
    </location>
</feature>
<dbReference type="Proteomes" id="UP000006906">
    <property type="component" value="Chromosome 13"/>
</dbReference>
<dbReference type="GeneID" id="5724663"/>
<dbReference type="Pfam" id="PF19834">
    <property type="entry name" value="DUF6314"/>
    <property type="match status" value="1"/>
</dbReference>
<feature type="compositionally biased region" description="Gly residues" evidence="6">
    <location>
        <begin position="189"/>
        <end position="201"/>
    </location>
</feature>
<dbReference type="PANTHER" id="PTHR23023">
    <property type="entry name" value="DIMETHYLANILINE MONOOXYGENASE"/>
    <property type="match status" value="1"/>
</dbReference>
<reference evidence="8 9" key="1">
    <citation type="journal article" date="2007" name="Science">
        <title>The Chlamydomonas genome reveals the evolution of key animal and plant functions.</title>
        <authorList>
            <person name="Merchant S.S."/>
            <person name="Prochnik S.E."/>
            <person name="Vallon O."/>
            <person name="Harris E.H."/>
            <person name="Karpowicz S.J."/>
            <person name="Witman G.B."/>
            <person name="Terry A."/>
            <person name="Salamov A."/>
            <person name="Fritz-Laylin L.K."/>
            <person name="Marechal-Drouard L."/>
            <person name="Marshall W.F."/>
            <person name="Qu L.H."/>
            <person name="Nelson D.R."/>
            <person name="Sanderfoot A.A."/>
            <person name="Spalding M.H."/>
            <person name="Kapitonov V.V."/>
            <person name="Ren Q."/>
            <person name="Ferris P."/>
            <person name="Lindquist E."/>
            <person name="Shapiro H."/>
            <person name="Lucas S.M."/>
            <person name="Grimwood J."/>
            <person name="Schmutz J."/>
            <person name="Cardol P."/>
            <person name="Cerutti H."/>
            <person name="Chanfreau G."/>
            <person name="Chen C.L."/>
            <person name="Cognat V."/>
            <person name="Croft M.T."/>
            <person name="Dent R."/>
            <person name="Dutcher S."/>
            <person name="Fernandez E."/>
            <person name="Fukuzawa H."/>
            <person name="Gonzalez-Ballester D."/>
            <person name="Gonzalez-Halphen D."/>
            <person name="Hallmann A."/>
            <person name="Hanikenne M."/>
            <person name="Hippler M."/>
            <person name="Inwood W."/>
            <person name="Jabbari K."/>
            <person name="Kalanon M."/>
            <person name="Kuras R."/>
            <person name="Lefebvre P.A."/>
            <person name="Lemaire S.D."/>
            <person name="Lobanov A.V."/>
            <person name="Lohr M."/>
            <person name="Manuell A."/>
            <person name="Meier I."/>
            <person name="Mets L."/>
            <person name="Mittag M."/>
            <person name="Mittelmeier T."/>
            <person name="Moroney J.V."/>
            <person name="Moseley J."/>
            <person name="Napoli C."/>
            <person name="Nedelcu A.M."/>
            <person name="Niyogi K."/>
            <person name="Novoselov S.V."/>
            <person name="Paulsen I.T."/>
            <person name="Pazour G."/>
            <person name="Purton S."/>
            <person name="Ral J.P."/>
            <person name="Riano-Pachon D.M."/>
            <person name="Riekhof W."/>
            <person name="Rymarquis L."/>
            <person name="Schroda M."/>
            <person name="Stern D."/>
            <person name="Umen J."/>
            <person name="Willows R."/>
            <person name="Wilson N."/>
            <person name="Zimmer S.L."/>
            <person name="Allmer J."/>
            <person name="Balk J."/>
            <person name="Bisova K."/>
            <person name="Chen C.J."/>
            <person name="Elias M."/>
            <person name="Gendler K."/>
            <person name="Hauser C."/>
            <person name="Lamb M.R."/>
            <person name="Ledford H."/>
            <person name="Long J.C."/>
            <person name="Minagawa J."/>
            <person name="Page M.D."/>
            <person name="Pan J."/>
            <person name="Pootakham W."/>
            <person name="Roje S."/>
            <person name="Rose A."/>
            <person name="Stahlberg E."/>
            <person name="Terauchi A.M."/>
            <person name="Yang P."/>
            <person name="Ball S."/>
            <person name="Bowler C."/>
            <person name="Dieckmann C.L."/>
            <person name="Gladyshev V.N."/>
            <person name="Green P."/>
            <person name="Jorgensen R."/>
            <person name="Mayfield S."/>
            <person name="Mueller-Roeber B."/>
            <person name="Rajamani S."/>
            <person name="Sayre R.T."/>
            <person name="Brokstein P."/>
            <person name="Dubchak I."/>
            <person name="Goodstein D."/>
            <person name="Hornick L."/>
            <person name="Huang Y.W."/>
            <person name="Jhaveri J."/>
            <person name="Luo Y."/>
            <person name="Martinez D."/>
            <person name="Ngau W.C."/>
            <person name="Otillar B."/>
            <person name="Poliakov A."/>
            <person name="Porter A."/>
            <person name="Szajkowski L."/>
            <person name="Werner G."/>
            <person name="Zhou K."/>
            <person name="Grigoriev I.V."/>
            <person name="Rokhsar D.S."/>
            <person name="Grossman A.R."/>
        </authorList>
    </citation>
    <scope>NUCLEOTIDE SEQUENCE [LARGE SCALE GENOMIC DNA]</scope>
    <source>
        <strain evidence="9">CC-503</strain>
    </source>
</reference>
<comment type="cofactor">
    <cofactor evidence="5">
        <name>FAD</name>
        <dbReference type="ChEBI" id="CHEBI:57692"/>
    </cofactor>
</comment>
<feature type="compositionally biased region" description="Polar residues" evidence="6">
    <location>
        <begin position="161"/>
        <end position="173"/>
    </location>
</feature>
<keyword evidence="5" id="KW-0503">Monooxygenase</keyword>
<feature type="compositionally biased region" description="Low complexity" evidence="6">
    <location>
        <begin position="456"/>
        <end position="474"/>
    </location>
</feature>
<protein>
    <recommendedName>
        <fullName evidence="5">Flavin-containing monooxygenase</fullName>
        <ecNumber evidence="5">1.-.-.-</ecNumber>
    </recommendedName>
</protein>
<dbReference type="GO" id="GO:0050661">
    <property type="term" value="F:NADP binding"/>
    <property type="evidence" value="ECO:0007669"/>
    <property type="project" value="InterPro"/>
</dbReference>
<dbReference type="PaxDb" id="3055-EDO98967"/>
<dbReference type="SUPFAM" id="SSF51905">
    <property type="entry name" value="FAD/NAD(P)-binding domain"/>
    <property type="match status" value="1"/>
</dbReference>
<proteinExistence type="inferred from homology"/>
<dbReference type="InParanoid" id="A0A2K3D1A2"/>
<evidence type="ECO:0000256" key="3">
    <source>
        <dbReference type="ARBA" id="ARBA00022827"/>
    </source>
</evidence>
<evidence type="ECO:0000256" key="4">
    <source>
        <dbReference type="ARBA" id="ARBA00023002"/>
    </source>
</evidence>
<feature type="region of interest" description="Disordered" evidence="6">
    <location>
        <begin position="1"/>
        <end position="20"/>
    </location>
</feature>
<dbReference type="GO" id="GO:0050660">
    <property type="term" value="F:flavin adenine dinucleotide binding"/>
    <property type="evidence" value="ECO:0007669"/>
    <property type="project" value="InterPro"/>
</dbReference>
<keyword evidence="4 5" id="KW-0560">Oxidoreductase</keyword>
<accession>A0A2K3D1A2</accession>
<dbReference type="EMBL" id="CM008974">
    <property type="protein sequence ID" value="PNW74297.1"/>
    <property type="molecule type" value="Genomic_DNA"/>
</dbReference>
<evidence type="ECO:0000256" key="6">
    <source>
        <dbReference type="SAM" id="MobiDB-lite"/>
    </source>
</evidence>
<dbReference type="InterPro" id="IPR020946">
    <property type="entry name" value="Flavin_mOase-like"/>
</dbReference>
<dbReference type="OrthoDB" id="66881at2759"/>
<feature type="region of interest" description="Disordered" evidence="6">
    <location>
        <begin position="800"/>
        <end position="848"/>
    </location>
</feature>
<dbReference type="PRINTS" id="PR00411">
    <property type="entry name" value="PNDRDTASEI"/>
</dbReference>
<feature type="compositionally biased region" description="Gly residues" evidence="6">
    <location>
        <begin position="1373"/>
        <end position="1383"/>
    </location>
</feature>
<name>A0A2K3D1A2_CHLRE</name>
<keyword evidence="3 5" id="KW-0274">FAD</keyword>